<comment type="caution">
    <text evidence="2">The sequence shown here is derived from an EMBL/GenBank/DDBJ whole genome shotgun (WGS) entry which is preliminary data.</text>
</comment>
<accession>A0ABP9WCL1</accession>
<name>A0ABP9WCL1_9DEIO</name>
<keyword evidence="3" id="KW-1185">Reference proteome</keyword>
<dbReference type="PANTHER" id="PTHR42815:SF2">
    <property type="entry name" value="FAD-BINDING, PUTATIVE (AFU_ORTHOLOGUE AFUA_6G07600)-RELATED"/>
    <property type="match status" value="1"/>
</dbReference>
<gene>
    <name evidence="2" type="ORF">Dcar01_03831</name>
</gene>
<dbReference type="InterPro" id="IPR012349">
    <property type="entry name" value="Split_barrel_FMN-bd"/>
</dbReference>
<evidence type="ECO:0000313" key="3">
    <source>
        <dbReference type="Proteomes" id="UP001401887"/>
    </source>
</evidence>
<protein>
    <recommendedName>
        <fullName evidence="1">Pyridoxamine 5'-phosphate oxidase N-terminal domain-containing protein</fullName>
    </recommendedName>
</protein>
<dbReference type="InterPro" id="IPR011576">
    <property type="entry name" value="Pyridox_Oxase_N"/>
</dbReference>
<evidence type="ECO:0000313" key="2">
    <source>
        <dbReference type="EMBL" id="GAA5515067.1"/>
    </source>
</evidence>
<dbReference type="RefSeq" id="WP_345468502.1">
    <property type="nucleotide sequence ID" value="NZ_BAABRP010000036.1"/>
</dbReference>
<proteinExistence type="predicted"/>
<dbReference type="EMBL" id="BAABRP010000036">
    <property type="protein sequence ID" value="GAA5515067.1"/>
    <property type="molecule type" value="Genomic_DNA"/>
</dbReference>
<dbReference type="PANTHER" id="PTHR42815">
    <property type="entry name" value="FAD-BINDING, PUTATIVE (AFU_ORTHOLOGUE AFUA_6G07600)-RELATED"/>
    <property type="match status" value="1"/>
</dbReference>
<feature type="domain" description="Pyridoxamine 5'-phosphate oxidase N-terminal" evidence="1">
    <location>
        <begin position="168"/>
        <end position="269"/>
    </location>
</feature>
<reference evidence="2 3" key="1">
    <citation type="submission" date="2024-02" db="EMBL/GenBank/DDBJ databases">
        <title>Deinococcus carri NBRC 110142.</title>
        <authorList>
            <person name="Ichikawa N."/>
            <person name="Katano-Makiyama Y."/>
            <person name="Hidaka K."/>
        </authorList>
    </citation>
    <scope>NUCLEOTIDE SEQUENCE [LARGE SCALE GENOMIC DNA]</scope>
    <source>
        <strain evidence="2 3">NBRC 110142</strain>
    </source>
</reference>
<organism evidence="2 3">
    <name type="scientific">Deinococcus carri</name>
    <dbReference type="NCBI Taxonomy" id="1211323"/>
    <lineage>
        <taxon>Bacteria</taxon>
        <taxon>Thermotogati</taxon>
        <taxon>Deinococcota</taxon>
        <taxon>Deinococci</taxon>
        <taxon>Deinococcales</taxon>
        <taxon>Deinococcaceae</taxon>
        <taxon>Deinococcus</taxon>
    </lineage>
</organism>
<dbReference type="Gene3D" id="2.30.110.10">
    <property type="entry name" value="Electron Transport, Fmn-binding Protein, Chain A"/>
    <property type="match status" value="2"/>
</dbReference>
<sequence length="299" mass="32034">MTMPYHEGELAVQARAGVQGMAARVGRSIAPHLTPPLAALLARQDLLVLAAPDLQGRPWATVLSGPPGFVQPLDPQTLVLHARLRHDDPVGKHLLIGVPIGVLAIDLSTRQRVRVNGTVATTGDGLVLRVEQAYGNCPKYIQKRVGETTGSGGASPFHVTSGELLPDALALIREADTFFMATVHPAGGTDASHRGGRPGFVRALDSRHLEFPDYAGNAMFNTLGNIEATGRAGLLFLDFTRDRALHLTGTARVVWDEDRLSAHPGAERLVEVTVDHVVTRDSATGRVWTLREASPYNPA</sequence>
<evidence type="ECO:0000259" key="1">
    <source>
        <dbReference type="Pfam" id="PF01243"/>
    </source>
</evidence>
<dbReference type="SUPFAM" id="SSF50475">
    <property type="entry name" value="FMN-binding split barrel"/>
    <property type="match status" value="1"/>
</dbReference>
<dbReference type="Proteomes" id="UP001401887">
    <property type="component" value="Unassembled WGS sequence"/>
</dbReference>
<dbReference type="Pfam" id="PF01243">
    <property type="entry name" value="PNPOx_N"/>
    <property type="match status" value="1"/>
</dbReference>